<dbReference type="SUPFAM" id="SSF52540">
    <property type="entry name" value="P-loop containing nucleoside triphosphate hydrolases"/>
    <property type="match status" value="1"/>
</dbReference>
<dbReference type="Gene3D" id="1.10.10.10">
    <property type="entry name" value="Winged helix-like DNA-binding domain superfamily/Winged helix DNA-binding domain"/>
    <property type="match status" value="1"/>
</dbReference>
<name>A0A2Z5G1Y8_9BACT</name>
<dbReference type="Gene3D" id="3.40.50.300">
    <property type="entry name" value="P-loop containing nucleotide triphosphate hydrolases"/>
    <property type="match status" value="1"/>
</dbReference>
<dbReference type="GO" id="GO:0005737">
    <property type="term" value="C:cytoplasm"/>
    <property type="evidence" value="ECO:0007669"/>
    <property type="project" value="TreeGrafter"/>
</dbReference>
<dbReference type="GO" id="GO:0005524">
    <property type="term" value="F:ATP binding"/>
    <property type="evidence" value="ECO:0007669"/>
    <property type="project" value="UniProtKB-KW"/>
</dbReference>
<evidence type="ECO:0000256" key="2">
    <source>
        <dbReference type="ARBA" id="ARBA00022840"/>
    </source>
</evidence>
<dbReference type="Proteomes" id="UP000253606">
    <property type="component" value="Chromosome"/>
</dbReference>
<dbReference type="PANTHER" id="PTHR16305:SF28">
    <property type="entry name" value="GUANYLATE CYCLASE DOMAIN-CONTAINING PROTEIN"/>
    <property type="match status" value="1"/>
</dbReference>
<dbReference type="SUPFAM" id="SSF46894">
    <property type="entry name" value="C-terminal effector domain of the bipartite response regulators"/>
    <property type="match status" value="1"/>
</dbReference>
<feature type="DNA-binding region" description="OmpR/PhoB-type" evidence="4">
    <location>
        <begin position="1"/>
        <end position="97"/>
    </location>
</feature>
<keyword evidence="7" id="KW-1185">Reference proteome</keyword>
<organism evidence="6 7">
    <name type="scientific">Acidisarcina polymorpha</name>
    <dbReference type="NCBI Taxonomy" id="2211140"/>
    <lineage>
        <taxon>Bacteria</taxon>
        <taxon>Pseudomonadati</taxon>
        <taxon>Acidobacteriota</taxon>
        <taxon>Terriglobia</taxon>
        <taxon>Terriglobales</taxon>
        <taxon>Acidobacteriaceae</taxon>
        <taxon>Acidisarcina</taxon>
    </lineage>
</organism>
<dbReference type="GO" id="GO:0000160">
    <property type="term" value="P:phosphorelay signal transduction system"/>
    <property type="evidence" value="ECO:0007669"/>
    <property type="project" value="InterPro"/>
</dbReference>
<dbReference type="GO" id="GO:0006355">
    <property type="term" value="P:regulation of DNA-templated transcription"/>
    <property type="evidence" value="ECO:0007669"/>
    <property type="project" value="InterPro"/>
</dbReference>
<dbReference type="KEGG" id="abas:ACPOL_3809"/>
<dbReference type="InterPro" id="IPR041664">
    <property type="entry name" value="AAA_16"/>
</dbReference>
<dbReference type="InterPro" id="IPR036388">
    <property type="entry name" value="WH-like_DNA-bd_sf"/>
</dbReference>
<proteinExistence type="predicted"/>
<dbReference type="PROSITE" id="PS51755">
    <property type="entry name" value="OMPR_PHOB"/>
    <property type="match status" value="1"/>
</dbReference>
<dbReference type="InterPro" id="IPR001867">
    <property type="entry name" value="OmpR/PhoB-type_DNA-bd"/>
</dbReference>
<dbReference type="EMBL" id="CP030840">
    <property type="protein sequence ID" value="AXC13088.1"/>
    <property type="molecule type" value="Genomic_DNA"/>
</dbReference>
<feature type="domain" description="OmpR/PhoB-type" evidence="5">
    <location>
        <begin position="1"/>
        <end position="97"/>
    </location>
</feature>
<sequence>MKQFGCFQLDIQNGCLWRNGERIPLTPKPFAVLRYLVENPRRLVTHDELLEALWPETYVQPQVLRTYVLELRKVFGDDAGNARFIETVPKRGYRFIAPLAETSHTAGYEKKPGLPQSPELPGRAAEFGELTKAMDTAIGGDRQLIFITGEVGIGKTALVDAFCRRLGGEGQTQIARGQSVEGFGGKEPYYPVMEALTQLCTDAGEGRNLRILQQKAPNWHARLPVVMTSEMPSHSISTIPVDGMQPDRMLGEICDAIESIATETPLILVFEDLHWADNSTLDLISALARRRAQAKLMLIVTYRPADVSDSQHPLKGLKQDLVTRKLGCEMALRPLERTAVAEYLARELHQNKLPAGLAAFLHQHSEGNPLFMIAVLEHLISLDYLRRQDETWQLTTPLAKIDLGVPSALSELIELQIERLDATDQRLLEAASLIGIVFPAWAAAAALKEDLEEIEDQYEKLTRRLHFLHPAGHDELPDGTQSAFYVFAHGLYREVLYKRQSSSRRARRHLRVAERLLQLFAGREQNIASELAIHFEAAGDWLRAAEALAVSAQAYLRRGDQVEASQRMRQAEKLIENLPEPERVAATRRFLLHMPAGDQALSEALSA</sequence>
<evidence type="ECO:0000313" key="7">
    <source>
        <dbReference type="Proteomes" id="UP000253606"/>
    </source>
</evidence>
<dbReference type="PANTHER" id="PTHR16305">
    <property type="entry name" value="TESTICULAR SOLUBLE ADENYLYL CYCLASE"/>
    <property type="match status" value="1"/>
</dbReference>
<evidence type="ECO:0000256" key="3">
    <source>
        <dbReference type="ARBA" id="ARBA00023125"/>
    </source>
</evidence>
<keyword evidence="1" id="KW-0547">Nucleotide-binding</keyword>
<dbReference type="Pfam" id="PF00486">
    <property type="entry name" value="Trans_reg_C"/>
    <property type="match status" value="1"/>
</dbReference>
<dbReference type="InterPro" id="IPR027417">
    <property type="entry name" value="P-loop_NTPase"/>
</dbReference>
<dbReference type="InterPro" id="IPR016032">
    <property type="entry name" value="Sig_transdc_resp-reg_C-effctor"/>
</dbReference>
<dbReference type="OrthoDB" id="9816555at2"/>
<evidence type="ECO:0000313" key="6">
    <source>
        <dbReference type="EMBL" id="AXC13088.1"/>
    </source>
</evidence>
<dbReference type="AlphaFoldDB" id="A0A2Z5G1Y8"/>
<keyword evidence="3 4" id="KW-0238">DNA-binding</keyword>
<dbReference type="RefSeq" id="WP_114208169.1">
    <property type="nucleotide sequence ID" value="NZ_CP030840.1"/>
</dbReference>
<dbReference type="GO" id="GO:0003677">
    <property type="term" value="F:DNA binding"/>
    <property type="evidence" value="ECO:0007669"/>
    <property type="project" value="UniProtKB-UniRule"/>
</dbReference>
<dbReference type="Pfam" id="PF13191">
    <property type="entry name" value="AAA_16"/>
    <property type="match status" value="1"/>
</dbReference>
<reference evidence="6" key="1">
    <citation type="journal article" date="2018" name="Front. Microbiol.">
        <title>Hydrolytic Capabilities as a Key to Environmental Success: Chitinolytic and Cellulolytic Acidobacteria From Acidic Sub-arctic Soils and Boreal Peatlands.</title>
        <authorList>
            <person name="Belova S.E."/>
            <person name="Ravin N.V."/>
            <person name="Pankratov T.A."/>
            <person name="Rakitin A.L."/>
            <person name="Ivanova A.A."/>
            <person name="Beletsky A.V."/>
            <person name="Mardanov A.V."/>
            <person name="Sinninghe Damste J.S."/>
            <person name="Dedysh S.N."/>
        </authorList>
    </citation>
    <scope>NUCLEOTIDE SEQUENCE [LARGE SCALE GENOMIC DNA]</scope>
    <source>
        <strain evidence="6">SBC82</strain>
    </source>
</reference>
<protein>
    <submittedName>
        <fullName evidence="6">Adenylate cyclase</fullName>
    </submittedName>
</protein>
<keyword evidence="2" id="KW-0067">ATP-binding</keyword>
<dbReference type="GO" id="GO:0004016">
    <property type="term" value="F:adenylate cyclase activity"/>
    <property type="evidence" value="ECO:0007669"/>
    <property type="project" value="TreeGrafter"/>
</dbReference>
<evidence type="ECO:0000259" key="5">
    <source>
        <dbReference type="PROSITE" id="PS51755"/>
    </source>
</evidence>
<dbReference type="CDD" id="cd00383">
    <property type="entry name" value="trans_reg_C"/>
    <property type="match status" value="1"/>
</dbReference>
<evidence type="ECO:0000256" key="1">
    <source>
        <dbReference type="ARBA" id="ARBA00022741"/>
    </source>
</evidence>
<accession>A0A2Z5G1Y8</accession>
<evidence type="ECO:0000256" key="4">
    <source>
        <dbReference type="PROSITE-ProRule" id="PRU01091"/>
    </source>
</evidence>
<gene>
    <name evidence="6" type="ORF">ACPOL_3809</name>
</gene>
<dbReference type="SMART" id="SM00862">
    <property type="entry name" value="Trans_reg_C"/>
    <property type="match status" value="1"/>
</dbReference>